<dbReference type="PROSITE" id="PS50887">
    <property type="entry name" value="GGDEF"/>
    <property type="match status" value="1"/>
</dbReference>
<dbReference type="InterPro" id="IPR000160">
    <property type="entry name" value="GGDEF_dom"/>
</dbReference>
<gene>
    <name evidence="5" type="ORF">AcdelDRAFT_3375</name>
</gene>
<dbReference type="InterPro" id="IPR032710">
    <property type="entry name" value="NTF2-like_dom_sf"/>
</dbReference>
<dbReference type="CDD" id="cd01949">
    <property type="entry name" value="GGDEF"/>
    <property type="match status" value="1"/>
</dbReference>
<evidence type="ECO:0000256" key="3">
    <source>
        <dbReference type="SAM" id="Coils"/>
    </source>
</evidence>
<keyword evidence="6" id="KW-1185">Reference proteome</keyword>
<dbReference type="InterPro" id="IPR037401">
    <property type="entry name" value="SnoaL-like"/>
</dbReference>
<dbReference type="SUPFAM" id="SSF54427">
    <property type="entry name" value="NTF2-like"/>
    <property type="match status" value="1"/>
</dbReference>
<dbReference type="AlphaFoldDB" id="C5T8Z5"/>
<dbReference type="PANTHER" id="PTHR45138">
    <property type="entry name" value="REGULATORY COMPONENTS OF SENSORY TRANSDUCTION SYSTEM"/>
    <property type="match status" value="1"/>
</dbReference>
<dbReference type="SUPFAM" id="SSF55073">
    <property type="entry name" value="Nucleotide cyclase"/>
    <property type="match status" value="1"/>
</dbReference>
<evidence type="ECO:0000313" key="6">
    <source>
        <dbReference type="Proteomes" id="UP000003856"/>
    </source>
</evidence>
<dbReference type="PATRIC" id="fig|573060.9.peg.1636"/>
<keyword evidence="3" id="KW-0175">Coiled coil</keyword>
<comment type="catalytic activity">
    <reaction evidence="2">
        <text>2 GTP = 3',3'-c-di-GMP + 2 diphosphate</text>
        <dbReference type="Rhea" id="RHEA:24898"/>
        <dbReference type="ChEBI" id="CHEBI:33019"/>
        <dbReference type="ChEBI" id="CHEBI:37565"/>
        <dbReference type="ChEBI" id="CHEBI:58805"/>
        <dbReference type="EC" id="2.7.7.65"/>
    </reaction>
</comment>
<dbReference type="Proteomes" id="UP000003856">
    <property type="component" value="Unassembled WGS sequence"/>
</dbReference>
<organism evidence="5 6">
    <name type="scientific">Acidovorax delafieldii 2AN</name>
    <dbReference type="NCBI Taxonomy" id="573060"/>
    <lineage>
        <taxon>Bacteria</taxon>
        <taxon>Pseudomonadati</taxon>
        <taxon>Pseudomonadota</taxon>
        <taxon>Betaproteobacteria</taxon>
        <taxon>Burkholderiales</taxon>
        <taxon>Comamonadaceae</taxon>
        <taxon>Acidovorax</taxon>
    </lineage>
</organism>
<proteinExistence type="predicted"/>
<dbReference type="Pfam" id="PF00990">
    <property type="entry name" value="GGDEF"/>
    <property type="match status" value="1"/>
</dbReference>
<dbReference type="RefSeq" id="WP_005798858.1">
    <property type="nucleotide sequence ID" value="NZ_ACQT01000168.1"/>
</dbReference>
<dbReference type="GO" id="GO:1902201">
    <property type="term" value="P:negative regulation of bacterial-type flagellum-dependent cell motility"/>
    <property type="evidence" value="ECO:0007669"/>
    <property type="project" value="TreeGrafter"/>
</dbReference>
<dbReference type="InterPro" id="IPR043128">
    <property type="entry name" value="Rev_trsase/Diguanyl_cyclase"/>
</dbReference>
<reference evidence="5 6" key="1">
    <citation type="submission" date="2009-05" db="EMBL/GenBank/DDBJ databases">
        <title>The draft genome of Acidovorax delafieldii 2AN.</title>
        <authorList>
            <consortium name="US DOE Joint Genome Institute (JGI-PGF)"/>
            <person name="Lucas S."/>
            <person name="Copeland A."/>
            <person name="Lapidus A."/>
            <person name="Glavina del Rio T."/>
            <person name="Tice H."/>
            <person name="Bruce D."/>
            <person name="Goodwin L."/>
            <person name="Pitluck S."/>
            <person name="Larimer F."/>
            <person name="Land M.L."/>
            <person name="Hauser L."/>
            <person name="Shelobolina E.S."/>
            <person name="Picardal F."/>
            <person name="Roden E."/>
            <person name="Emerson D."/>
        </authorList>
    </citation>
    <scope>NUCLEOTIDE SEQUENCE [LARGE SCALE GENOMIC DNA]</scope>
    <source>
        <strain evidence="5 6">2AN</strain>
    </source>
</reference>
<accession>C5T8Z5</accession>
<dbReference type="EC" id="2.7.7.65" evidence="1"/>
<comment type="caution">
    <text evidence="5">The sequence shown here is derived from an EMBL/GenBank/DDBJ whole genome shotgun (WGS) entry which is preliminary data.</text>
</comment>
<dbReference type="GO" id="GO:0052621">
    <property type="term" value="F:diguanylate cyclase activity"/>
    <property type="evidence" value="ECO:0007669"/>
    <property type="project" value="UniProtKB-EC"/>
</dbReference>
<name>C5T8Z5_ACIDE</name>
<evidence type="ECO:0000313" key="5">
    <source>
        <dbReference type="EMBL" id="EER59050.1"/>
    </source>
</evidence>
<dbReference type="InterPro" id="IPR050469">
    <property type="entry name" value="Diguanylate_Cyclase"/>
</dbReference>
<dbReference type="Pfam" id="PF13474">
    <property type="entry name" value="SnoaL_3"/>
    <property type="match status" value="1"/>
</dbReference>
<sequence>MPLERQQLIRLLFEEYIEMYAARDERLLQRFSERFSGYTGSGHRLITRRSEWLDVLRHDFAQAPGRIGIEMLDLALQDVSDDAALVTAFFHIHLPGPASALSRETARQVLLFRREGDDWKIAHSSISVPFEAHRLSEAGGAHALQARIDALEAQLRERTRALEASERTTQALGQTDVLTGLCNRRHFEQVLQRVWDHGQRVARPVALILLEVDRFKHFSEQYGRLAGETCLQTVAVTLAQLASKGVDEHVARWSGETFVVLLPDTLVPDAMALAQSVRTALVALALPHAGAPLGVVGFSLGVACMVPEPGQDAQELVRRADMALSRSRQAGPDAMALTME</sequence>
<feature type="coiled-coil region" evidence="3">
    <location>
        <begin position="141"/>
        <end position="168"/>
    </location>
</feature>
<evidence type="ECO:0000259" key="4">
    <source>
        <dbReference type="PROSITE" id="PS50887"/>
    </source>
</evidence>
<dbReference type="NCBIfam" id="TIGR00254">
    <property type="entry name" value="GGDEF"/>
    <property type="match status" value="1"/>
</dbReference>
<dbReference type="OrthoDB" id="9813903at2"/>
<evidence type="ECO:0000256" key="1">
    <source>
        <dbReference type="ARBA" id="ARBA00012528"/>
    </source>
</evidence>
<dbReference type="Gene3D" id="3.10.450.50">
    <property type="match status" value="1"/>
</dbReference>
<dbReference type="PANTHER" id="PTHR45138:SF9">
    <property type="entry name" value="DIGUANYLATE CYCLASE DGCM-RELATED"/>
    <property type="match status" value="1"/>
</dbReference>
<evidence type="ECO:0000256" key="2">
    <source>
        <dbReference type="ARBA" id="ARBA00034247"/>
    </source>
</evidence>
<dbReference type="SMART" id="SM00267">
    <property type="entry name" value="GGDEF"/>
    <property type="match status" value="1"/>
</dbReference>
<feature type="domain" description="GGDEF" evidence="4">
    <location>
        <begin position="203"/>
        <end position="340"/>
    </location>
</feature>
<dbReference type="EMBL" id="ACQT01000168">
    <property type="protein sequence ID" value="EER59050.1"/>
    <property type="molecule type" value="Genomic_DNA"/>
</dbReference>
<dbReference type="Gene3D" id="3.30.70.270">
    <property type="match status" value="1"/>
</dbReference>
<dbReference type="InterPro" id="IPR029787">
    <property type="entry name" value="Nucleotide_cyclase"/>
</dbReference>
<protein>
    <recommendedName>
        <fullName evidence="1">diguanylate cyclase</fullName>
        <ecNumber evidence="1">2.7.7.65</ecNumber>
    </recommendedName>
</protein>
<dbReference type="GO" id="GO:0005886">
    <property type="term" value="C:plasma membrane"/>
    <property type="evidence" value="ECO:0007669"/>
    <property type="project" value="TreeGrafter"/>
</dbReference>
<dbReference type="GO" id="GO:0043709">
    <property type="term" value="P:cell adhesion involved in single-species biofilm formation"/>
    <property type="evidence" value="ECO:0007669"/>
    <property type="project" value="TreeGrafter"/>
</dbReference>